<dbReference type="PANTHER" id="PTHR34408:SF1">
    <property type="entry name" value="GLYCOSYL HYDROLASE FAMILY 19 DOMAIN-CONTAINING PROTEIN HI_1415"/>
    <property type="match status" value="1"/>
</dbReference>
<organism evidence="1 2">
    <name type="scientific">Stagnimonas aquatica</name>
    <dbReference type="NCBI Taxonomy" id="2689987"/>
    <lineage>
        <taxon>Bacteria</taxon>
        <taxon>Pseudomonadati</taxon>
        <taxon>Pseudomonadota</taxon>
        <taxon>Gammaproteobacteria</taxon>
        <taxon>Nevskiales</taxon>
        <taxon>Nevskiaceae</taxon>
        <taxon>Stagnimonas</taxon>
    </lineage>
</organism>
<accession>A0A3N0VLV6</accession>
<dbReference type="SUPFAM" id="SSF53955">
    <property type="entry name" value="Lysozyme-like"/>
    <property type="match status" value="1"/>
</dbReference>
<dbReference type="GO" id="GO:0016787">
    <property type="term" value="F:hydrolase activity"/>
    <property type="evidence" value="ECO:0007669"/>
    <property type="project" value="UniProtKB-KW"/>
</dbReference>
<dbReference type="InParanoid" id="A0A3N0VLV6"/>
<dbReference type="AlphaFoldDB" id="A0A3N0VLV6"/>
<sequence>MQITQTQLSRIMPRNPDIPTWTAVLNSAMAEFQIASRADRIAAFLAQIAHESGEMRRLVENLHYSSAKRICAVWPKRFPTEADAAPYVAQPEKLANRVYADRMGNGDAASGDGWRFRGRGLLQVTGRGTYKAVGTALGLPLTGNPDLLLQAGPAARSAAHYWRSNGLNELADDRSDDDDDADFVTITVKINGGKNGLTERRAYWASAKTALNL</sequence>
<evidence type="ECO:0000313" key="1">
    <source>
        <dbReference type="EMBL" id="ROH93008.1"/>
    </source>
</evidence>
<comment type="caution">
    <text evidence="1">The sequence shown here is derived from an EMBL/GenBank/DDBJ whole genome shotgun (WGS) entry which is preliminary data.</text>
</comment>
<protein>
    <submittedName>
        <fullName evidence="1">Glycoside hydrolase family 19 protein</fullName>
    </submittedName>
</protein>
<dbReference type="Proteomes" id="UP000282106">
    <property type="component" value="Unassembled WGS sequence"/>
</dbReference>
<proteinExistence type="predicted"/>
<gene>
    <name evidence="1" type="ORF">ED208_00255</name>
</gene>
<dbReference type="RefSeq" id="WP_123209860.1">
    <property type="nucleotide sequence ID" value="NZ_RJVO01000001.1"/>
</dbReference>
<keyword evidence="2" id="KW-1185">Reference proteome</keyword>
<dbReference type="InterPro" id="IPR052354">
    <property type="entry name" value="Cell_Wall_Dynamics_Protein"/>
</dbReference>
<dbReference type="InterPro" id="IPR023346">
    <property type="entry name" value="Lysozyme-like_dom_sf"/>
</dbReference>
<keyword evidence="1" id="KW-0378">Hydrolase</keyword>
<name>A0A3N0VLV6_9GAMM</name>
<dbReference type="Gene3D" id="1.10.530.10">
    <property type="match status" value="1"/>
</dbReference>
<dbReference type="EMBL" id="RJVO01000001">
    <property type="protein sequence ID" value="ROH93008.1"/>
    <property type="molecule type" value="Genomic_DNA"/>
</dbReference>
<dbReference type="PANTHER" id="PTHR34408">
    <property type="entry name" value="FAMILY PROTEIN, PUTATIVE-RELATED"/>
    <property type="match status" value="1"/>
</dbReference>
<reference evidence="1 2" key="1">
    <citation type="submission" date="2018-10" db="EMBL/GenBank/DDBJ databases">
        <authorList>
            <person name="Chen W.-M."/>
        </authorList>
    </citation>
    <scope>NUCLEOTIDE SEQUENCE [LARGE SCALE GENOMIC DNA]</scope>
    <source>
        <strain evidence="1 2">THS-13</strain>
    </source>
</reference>
<evidence type="ECO:0000313" key="2">
    <source>
        <dbReference type="Proteomes" id="UP000282106"/>
    </source>
</evidence>